<evidence type="ECO:0000256" key="1">
    <source>
        <dbReference type="SAM" id="MobiDB-lite"/>
    </source>
</evidence>
<sequence>TDTINSQNPINLQVPILPEINSDNTPIKNISSYTDVNRLKAKGQPDKEEAINPDPILEIEHISTQSESQITFLSIESHSDKETSIHCETNDSITSITPVTPEQIVSQSEDVPASDSSSDDLPEAELSEEAKKTLPGTEINVLPEKVLPEIEILDTKANDSKPQSLITALSDDEPENFSDDDDSFNNNEDDGEFC</sequence>
<feature type="non-terminal residue" evidence="2">
    <location>
        <position position="1"/>
    </location>
</feature>
<dbReference type="OrthoDB" id="2443279at2759"/>
<feature type="compositionally biased region" description="Acidic residues" evidence="1">
    <location>
        <begin position="170"/>
        <end position="194"/>
    </location>
</feature>
<comment type="caution">
    <text evidence="2">The sequence shown here is derived from an EMBL/GenBank/DDBJ whole genome shotgun (WGS) entry which is preliminary data.</text>
</comment>
<feature type="non-terminal residue" evidence="2">
    <location>
        <position position="194"/>
    </location>
</feature>
<protein>
    <submittedName>
        <fullName evidence="2">11017_t:CDS:1</fullName>
    </submittedName>
</protein>
<proteinExistence type="predicted"/>
<feature type="region of interest" description="Disordered" evidence="1">
    <location>
        <begin position="153"/>
        <end position="194"/>
    </location>
</feature>
<gene>
    <name evidence="2" type="ORF">RFULGI_LOCUS12336</name>
</gene>
<accession>A0A9N9IGY3</accession>
<organism evidence="2 3">
    <name type="scientific">Racocetra fulgida</name>
    <dbReference type="NCBI Taxonomy" id="60492"/>
    <lineage>
        <taxon>Eukaryota</taxon>
        <taxon>Fungi</taxon>
        <taxon>Fungi incertae sedis</taxon>
        <taxon>Mucoromycota</taxon>
        <taxon>Glomeromycotina</taxon>
        <taxon>Glomeromycetes</taxon>
        <taxon>Diversisporales</taxon>
        <taxon>Gigasporaceae</taxon>
        <taxon>Racocetra</taxon>
    </lineage>
</organism>
<feature type="region of interest" description="Disordered" evidence="1">
    <location>
        <begin position="82"/>
        <end position="140"/>
    </location>
</feature>
<evidence type="ECO:0000313" key="2">
    <source>
        <dbReference type="EMBL" id="CAG8733687.1"/>
    </source>
</evidence>
<dbReference type="AlphaFoldDB" id="A0A9N9IGY3"/>
<dbReference type="Proteomes" id="UP000789396">
    <property type="component" value="Unassembled WGS sequence"/>
</dbReference>
<name>A0A9N9IGY3_9GLOM</name>
<dbReference type="EMBL" id="CAJVPZ010029236">
    <property type="protein sequence ID" value="CAG8733687.1"/>
    <property type="molecule type" value="Genomic_DNA"/>
</dbReference>
<evidence type="ECO:0000313" key="3">
    <source>
        <dbReference type="Proteomes" id="UP000789396"/>
    </source>
</evidence>
<keyword evidence="3" id="KW-1185">Reference proteome</keyword>
<feature type="compositionally biased region" description="Polar residues" evidence="1">
    <location>
        <begin position="90"/>
        <end position="109"/>
    </location>
</feature>
<reference evidence="2" key="1">
    <citation type="submission" date="2021-06" db="EMBL/GenBank/DDBJ databases">
        <authorList>
            <person name="Kallberg Y."/>
            <person name="Tangrot J."/>
            <person name="Rosling A."/>
        </authorList>
    </citation>
    <scope>NUCLEOTIDE SEQUENCE</scope>
    <source>
        <strain evidence="2">IN212</strain>
    </source>
</reference>
<feature type="compositionally biased region" description="Acidic residues" evidence="1">
    <location>
        <begin position="117"/>
        <end position="127"/>
    </location>
</feature>